<dbReference type="EMBL" id="BMKR01000001">
    <property type="protein sequence ID" value="GGF60434.1"/>
    <property type="molecule type" value="Genomic_DNA"/>
</dbReference>
<sequence length="402" mass="44220">MSIEEQMRHRLQQTAADMKCPDDLYERVWASSGKHIPKRLSRKEAARRGRIYRKPVVALIVAAALFLIVVASGFVSPVMAKSLKSIPLVNGIFKLAGDLGLKTAAEKGLTEEVHYSDSHDGITVNVKEVMYDGIRAVVAIQREAPGTESYFHGNYRGADGTIVVEPEGTKAVLRNVKLYANGEALNQTLDDPANPSPERGAVTWVDGGNADSVLINFMELSKPGQELPKLPESFGLTLELTLSGVEEVYTIEVPVKKNTNNVVVSPEISKEYDGIQITLVKAELSPISTKITLAAKAADHESAEYTGLGAGGELSKIQYELFDEQGQMLGQLSSQGEYRQKAPVLYQDLIYEPFASTPRQFTIRPYLYVFKDGKASGEFKLDEHGMPLKNYIKELEMTVQVP</sequence>
<dbReference type="InterPro" id="IPR025436">
    <property type="entry name" value="DUF4179"/>
</dbReference>
<evidence type="ECO:0000313" key="5">
    <source>
        <dbReference type="Proteomes" id="UP000637643"/>
    </source>
</evidence>
<accession>A0A917BVW3</accession>
<dbReference type="Pfam" id="PF18705">
    <property type="entry name" value="DUF5643"/>
    <property type="match status" value="1"/>
</dbReference>
<evidence type="ECO:0000259" key="2">
    <source>
        <dbReference type="Pfam" id="PF13786"/>
    </source>
</evidence>
<dbReference type="InterPro" id="IPR040680">
    <property type="entry name" value="DUF5643"/>
</dbReference>
<reference evidence="4" key="1">
    <citation type="journal article" date="2014" name="Int. J. Syst. Evol. Microbiol.">
        <title>Complete genome sequence of Corynebacterium casei LMG S-19264T (=DSM 44701T), isolated from a smear-ripened cheese.</title>
        <authorList>
            <consortium name="US DOE Joint Genome Institute (JGI-PGF)"/>
            <person name="Walter F."/>
            <person name="Albersmeier A."/>
            <person name="Kalinowski J."/>
            <person name="Ruckert C."/>
        </authorList>
    </citation>
    <scope>NUCLEOTIDE SEQUENCE</scope>
    <source>
        <strain evidence="4">CGMCC 1.16134</strain>
    </source>
</reference>
<feature type="transmembrane region" description="Helical" evidence="1">
    <location>
        <begin position="56"/>
        <end position="80"/>
    </location>
</feature>
<gene>
    <name evidence="4" type="ORF">GCM10010912_02080</name>
</gene>
<keyword evidence="1" id="KW-0472">Membrane</keyword>
<keyword evidence="1" id="KW-1133">Transmembrane helix</keyword>
<dbReference type="RefSeq" id="WP_189021752.1">
    <property type="nucleotide sequence ID" value="NZ_BMKR01000001.1"/>
</dbReference>
<organism evidence="4 5">
    <name type="scientific">Paenibacillus albidus</name>
    <dbReference type="NCBI Taxonomy" id="2041023"/>
    <lineage>
        <taxon>Bacteria</taxon>
        <taxon>Bacillati</taxon>
        <taxon>Bacillota</taxon>
        <taxon>Bacilli</taxon>
        <taxon>Bacillales</taxon>
        <taxon>Paenibacillaceae</taxon>
        <taxon>Paenibacillus</taxon>
    </lineage>
</organism>
<dbReference type="Pfam" id="PF13786">
    <property type="entry name" value="DUF4179"/>
    <property type="match status" value="1"/>
</dbReference>
<protein>
    <recommendedName>
        <fullName evidence="6">DUF4179 domain-containing protein</fullName>
    </recommendedName>
</protein>
<reference evidence="4" key="2">
    <citation type="submission" date="2020-09" db="EMBL/GenBank/DDBJ databases">
        <authorList>
            <person name="Sun Q."/>
            <person name="Zhou Y."/>
        </authorList>
    </citation>
    <scope>NUCLEOTIDE SEQUENCE</scope>
    <source>
        <strain evidence="4">CGMCC 1.16134</strain>
    </source>
</reference>
<feature type="domain" description="DUF4179" evidence="2">
    <location>
        <begin position="54"/>
        <end position="141"/>
    </location>
</feature>
<feature type="domain" description="DUF5643" evidence="3">
    <location>
        <begin position="262"/>
        <end position="383"/>
    </location>
</feature>
<evidence type="ECO:0000259" key="3">
    <source>
        <dbReference type="Pfam" id="PF18705"/>
    </source>
</evidence>
<comment type="caution">
    <text evidence="4">The sequence shown here is derived from an EMBL/GenBank/DDBJ whole genome shotgun (WGS) entry which is preliminary data.</text>
</comment>
<evidence type="ECO:0000256" key="1">
    <source>
        <dbReference type="SAM" id="Phobius"/>
    </source>
</evidence>
<keyword evidence="5" id="KW-1185">Reference proteome</keyword>
<dbReference type="Gene3D" id="2.60.40.1630">
    <property type="entry name" value="bacillus anthracis domain"/>
    <property type="match status" value="1"/>
</dbReference>
<dbReference type="Proteomes" id="UP000637643">
    <property type="component" value="Unassembled WGS sequence"/>
</dbReference>
<name>A0A917BVW3_9BACL</name>
<proteinExistence type="predicted"/>
<keyword evidence="1" id="KW-0812">Transmembrane</keyword>
<dbReference type="AlphaFoldDB" id="A0A917BVW3"/>
<evidence type="ECO:0000313" key="4">
    <source>
        <dbReference type="EMBL" id="GGF60434.1"/>
    </source>
</evidence>
<evidence type="ECO:0008006" key="6">
    <source>
        <dbReference type="Google" id="ProtNLM"/>
    </source>
</evidence>